<accession>A0A9Q0LYT6</accession>
<gene>
    <name evidence="1" type="ORF">RDWZM_008150</name>
</gene>
<comment type="caution">
    <text evidence="1">The sequence shown here is derived from an EMBL/GenBank/DDBJ whole genome shotgun (WGS) entry which is preliminary data.</text>
</comment>
<sequence>NGGSIIIDHIGQMSISERLVDNAPIYGDGVGINRGSTQFMSRIQSWISAFPIGD</sequence>
<dbReference type="Proteomes" id="UP001142055">
    <property type="component" value="Chromosome 3"/>
</dbReference>
<proteinExistence type="predicted"/>
<dbReference type="EMBL" id="JAPWDV010000003">
    <property type="protein sequence ID" value="KAJ6216993.1"/>
    <property type="molecule type" value="Genomic_DNA"/>
</dbReference>
<reference evidence="1" key="1">
    <citation type="submission" date="2022-12" db="EMBL/GenBank/DDBJ databases">
        <title>Genome assemblies of Blomia tropicalis.</title>
        <authorList>
            <person name="Cui Y."/>
        </authorList>
    </citation>
    <scope>NUCLEOTIDE SEQUENCE</scope>
    <source>
        <tissue evidence="1">Adult mites</tissue>
    </source>
</reference>
<evidence type="ECO:0000313" key="2">
    <source>
        <dbReference type="Proteomes" id="UP001142055"/>
    </source>
</evidence>
<keyword evidence="2" id="KW-1185">Reference proteome</keyword>
<organism evidence="1 2">
    <name type="scientific">Blomia tropicalis</name>
    <name type="common">Mite</name>
    <dbReference type="NCBI Taxonomy" id="40697"/>
    <lineage>
        <taxon>Eukaryota</taxon>
        <taxon>Metazoa</taxon>
        <taxon>Ecdysozoa</taxon>
        <taxon>Arthropoda</taxon>
        <taxon>Chelicerata</taxon>
        <taxon>Arachnida</taxon>
        <taxon>Acari</taxon>
        <taxon>Acariformes</taxon>
        <taxon>Sarcoptiformes</taxon>
        <taxon>Astigmata</taxon>
        <taxon>Glycyphagoidea</taxon>
        <taxon>Echimyopodidae</taxon>
        <taxon>Blomia</taxon>
    </lineage>
</organism>
<feature type="non-terminal residue" evidence="1">
    <location>
        <position position="1"/>
    </location>
</feature>
<evidence type="ECO:0000313" key="1">
    <source>
        <dbReference type="EMBL" id="KAJ6216993.1"/>
    </source>
</evidence>
<dbReference type="AlphaFoldDB" id="A0A9Q0LYT6"/>
<protein>
    <submittedName>
        <fullName evidence="1">Uncharacterized protein</fullName>
    </submittedName>
</protein>
<name>A0A9Q0LYT6_BLOTA</name>